<keyword evidence="2" id="KW-1185">Reference proteome</keyword>
<proteinExistence type="predicted"/>
<dbReference type="AlphaFoldDB" id="A0A2H3JSF7"/>
<name>A0A2H3JSF7_WOLCO</name>
<organism evidence="1 2">
    <name type="scientific">Wolfiporia cocos (strain MD-104)</name>
    <name type="common">Brown rot fungus</name>
    <dbReference type="NCBI Taxonomy" id="742152"/>
    <lineage>
        <taxon>Eukaryota</taxon>
        <taxon>Fungi</taxon>
        <taxon>Dikarya</taxon>
        <taxon>Basidiomycota</taxon>
        <taxon>Agaricomycotina</taxon>
        <taxon>Agaricomycetes</taxon>
        <taxon>Polyporales</taxon>
        <taxon>Phaeolaceae</taxon>
        <taxon>Wolfiporia</taxon>
    </lineage>
</organism>
<sequence>MQAYDNDGGGTRACNYHESTPTISTDSTCKKPLKGHGNVLLGLQLTASSLQASYARSLHTHTVVVVGHGAAVPRSAFLHRSSERCSRTSTGVDQRSCMDRANAPCAGADTIWQPRRSNRASRFRH</sequence>
<protein>
    <submittedName>
        <fullName evidence="1">Uncharacterized protein</fullName>
    </submittedName>
</protein>
<dbReference type="Proteomes" id="UP000218811">
    <property type="component" value="Unassembled WGS sequence"/>
</dbReference>
<evidence type="ECO:0000313" key="1">
    <source>
        <dbReference type="EMBL" id="PCH39584.1"/>
    </source>
</evidence>
<accession>A0A2H3JSF7</accession>
<gene>
    <name evidence="1" type="ORF">WOLCODRAFT_29636</name>
</gene>
<dbReference type="EMBL" id="KB468020">
    <property type="protein sequence ID" value="PCH39584.1"/>
    <property type="molecule type" value="Genomic_DNA"/>
</dbReference>
<evidence type="ECO:0000313" key="2">
    <source>
        <dbReference type="Proteomes" id="UP000218811"/>
    </source>
</evidence>
<reference evidence="1 2" key="1">
    <citation type="journal article" date="2012" name="Science">
        <title>The Paleozoic origin of enzymatic lignin decomposition reconstructed from 31 fungal genomes.</title>
        <authorList>
            <person name="Floudas D."/>
            <person name="Binder M."/>
            <person name="Riley R."/>
            <person name="Barry K."/>
            <person name="Blanchette R.A."/>
            <person name="Henrissat B."/>
            <person name="Martinez A.T."/>
            <person name="Otillar R."/>
            <person name="Spatafora J.W."/>
            <person name="Yadav J.S."/>
            <person name="Aerts A."/>
            <person name="Benoit I."/>
            <person name="Boyd A."/>
            <person name="Carlson A."/>
            <person name="Copeland A."/>
            <person name="Coutinho P.M."/>
            <person name="de Vries R.P."/>
            <person name="Ferreira P."/>
            <person name="Findley K."/>
            <person name="Foster B."/>
            <person name="Gaskell J."/>
            <person name="Glotzer D."/>
            <person name="Gorecki P."/>
            <person name="Heitman J."/>
            <person name="Hesse C."/>
            <person name="Hori C."/>
            <person name="Igarashi K."/>
            <person name="Jurgens J.A."/>
            <person name="Kallen N."/>
            <person name="Kersten P."/>
            <person name="Kohler A."/>
            <person name="Kuees U."/>
            <person name="Kumar T.K.A."/>
            <person name="Kuo A."/>
            <person name="LaButti K."/>
            <person name="Larrondo L.F."/>
            <person name="Lindquist E."/>
            <person name="Ling A."/>
            <person name="Lombard V."/>
            <person name="Lucas S."/>
            <person name="Lundell T."/>
            <person name="Martin R."/>
            <person name="McLaughlin D.J."/>
            <person name="Morgenstern I."/>
            <person name="Morin E."/>
            <person name="Murat C."/>
            <person name="Nagy L.G."/>
            <person name="Nolan M."/>
            <person name="Ohm R.A."/>
            <person name="Patyshakuliyeva A."/>
            <person name="Rokas A."/>
            <person name="Ruiz-Duenas F.J."/>
            <person name="Sabat G."/>
            <person name="Salamov A."/>
            <person name="Samejima M."/>
            <person name="Schmutz J."/>
            <person name="Slot J.C."/>
            <person name="St John F."/>
            <person name="Stenlid J."/>
            <person name="Sun H."/>
            <person name="Sun S."/>
            <person name="Syed K."/>
            <person name="Tsang A."/>
            <person name="Wiebenga A."/>
            <person name="Young D."/>
            <person name="Pisabarro A."/>
            <person name="Eastwood D.C."/>
            <person name="Martin F."/>
            <person name="Cullen D."/>
            <person name="Grigoriev I.V."/>
            <person name="Hibbett D.S."/>
        </authorList>
    </citation>
    <scope>NUCLEOTIDE SEQUENCE [LARGE SCALE GENOMIC DNA]</scope>
    <source>
        <strain evidence="1 2">MD-104</strain>
    </source>
</reference>